<proteinExistence type="predicted"/>
<dbReference type="Proteomes" id="UP001162060">
    <property type="component" value="Unassembled WGS sequence"/>
</dbReference>
<comment type="caution">
    <text evidence="1">The sequence shown here is derived from an EMBL/GenBank/DDBJ whole genome shotgun (WGS) entry which is preliminary data.</text>
</comment>
<reference evidence="1" key="1">
    <citation type="submission" date="2024-01" db="EMBL/GenBank/DDBJ databases">
        <authorList>
            <person name="Webb A."/>
        </authorList>
    </citation>
    <scope>NUCLEOTIDE SEQUENCE</scope>
    <source>
        <strain evidence="1">Pm1</strain>
    </source>
</reference>
<dbReference type="GO" id="GO:0003676">
    <property type="term" value="F:nucleic acid binding"/>
    <property type="evidence" value="ECO:0007669"/>
    <property type="project" value="InterPro"/>
</dbReference>
<gene>
    <name evidence="1" type="ORF">PM001_LOCUS29688</name>
</gene>
<evidence type="ECO:0008006" key="3">
    <source>
        <dbReference type="Google" id="ProtNLM"/>
    </source>
</evidence>
<dbReference type="InterPro" id="IPR036397">
    <property type="entry name" value="RNaseH_sf"/>
</dbReference>
<dbReference type="PANTHER" id="PTHR42648:SF28">
    <property type="entry name" value="TRANSPOSON-ENCODED PROTEIN WITH RIBONUCLEASE H-LIKE AND RETROVIRUS ZINC FINGER-LIKE DOMAINS"/>
    <property type="match status" value="1"/>
</dbReference>
<protein>
    <recommendedName>
        <fullName evidence="3">Integrase catalytic domain-containing protein</fullName>
    </recommendedName>
</protein>
<dbReference type="EMBL" id="CAKLBY020000309">
    <property type="protein sequence ID" value="CAK7944538.1"/>
    <property type="molecule type" value="Genomic_DNA"/>
</dbReference>
<evidence type="ECO:0000313" key="1">
    <source>
        <dbReference type="EMBL" id="CAK7944538.1"/>
    </source>
</evidence>
<dbReference type="PANTHER" id="PTHR42648">
    <property type="entry name" value="TRANSPOSASE, PUTATIVE-RELATED"/>
    <property type="match status" value="1"/>
</dbReference>
<sequence>MEVDSLGGCKYLLLIVDEGSGCIKGCSLRAKSESEECIKKYNLVVQAQFNYKVKFVRYDGAREFAANSLKAFYNDQEIEQKLPFYKRNGSAARWNGQFGPL</sequence>
<accession>A0AAV1VEL2</accession>
<dbReference type="Gene3D" id="3.30.420.10">
    <property type="entry name" value="Ribonuclease H-like superfamily/Ribonuclease H"/>
    <property type="match status" value="1"/>
</dbReference>
<name>A0AAV1VEL2_9STRA</name>
<evidence type="ECO:0000313" key="2">
    <source>
        <dbReference type="Proteomes" id="UP001162060"/>
    </source>
</evidence>
<dbReference type="InterPro" id="IPR039537">
    <property type="entry name" value="Retrotran_Ty1/copia-like"/>
</dbReference>
<dbReference type="InterPro" id="IPR012337">
    <property type="entry name" value="RNaseH-like_sf"/>
</dbReference>
<dbReference type="AlphaFoldDB" id="A0AAV1VEL2"/>
<dbReference type="SUPFAM" id="SSF53098">
    <property type="entry name" value="Ribonuclease H-like"/>
    <property type="match status" value="1"/>
</dbReference>
<organism evidence="1 2">
    <name type="scientific">Peronospora matthiolae</name>
    <dbReference type="NCBI Taxonomy" id="2874970"/>
    <lineage>
        <taxon>Eukaryota</taxon>
        <taxon>Sar</taxon>
        <taxon>Stramenopiles</taxon>
        <taxon>Oomycota</taxon>
        <taxon>Peronosporomycetes</taxon>
        <taxon>Peronosporales</taxon>
        <taxon>Peronosporaceae</taxon>
        <taxon>Peronospora</taxon>
    </lineage>
</organism>